<dbReference type="Proteomes" id="UP001431199">
    <property type="component" value="Unassembled WGS sequence"/>
</dbReference>
<dbReference type="InterPro" id="IPR012851">
    <property type="entry name" value="Spore_coat_CotF-like"/>
</dbReference>
<gene>
    <name evidence="2" type="ORF">N5B56_09190</name>
</gene>
<evidence type="ECO:0000256" key="1">
    <source>
        <dbReference type="SAM" id="Coils"/>
    </source>
</evidence>
<dbReference type="Pfam" id="PF07875">
    <property type="entry name" value="Coat_F"/>
    <property type="match status" value="1"/>
</dbReference>
<evidence type="ECO:0000313" key="3">
    <source>
        <dbReference type="Proteomes" id="UP001431199"/>
    </source>
</evidence>
<proteinExistence type="predicted"/>
<sequence>MQEKYMVIDSLEGINSEIEKFGNMIPQTENKELKQTLKEMRNKCEMSQEQLAQIATAKNYYVPAAQASEQEIQSVKSIFQ</sequence>
<keyword evidence="1" id="KW-0175">Coiled coil</keyword>
<organism evidence="2 3">
    <name type="scientific">Eubacterium album</name>
    <dbReference type="NCBI Taxonomy" id="2978477"/>
    <lineage>
        <taxon>Bacteria</taxon>
        <taxon>Bacillati</taxon>
        <taxon>Bacillota</taxon>
        <taxon>Clostridia</taxon>
        <taxon>Eubacteriales</taxon>
        <taxon>Eubacteriaceae</taxon>
        <taxon>Eubacterium</taxon>
    </lineage>
</organism>
<reference evidence="2" key="1">
    <citation type="submission" date="2022-09" db="EMBL/GenBank/DDBJ databases">
        <title>Eubacterium sp. LFL-14 isolated from human feces.</title>
        <authorList>
            <person name="Liu F."/>
        </authorList>
    </citation>
    <scope>NUCLEOTIDE SEQUENCE</scope>
    <source>
        <strain evidence="2">LFL-14</strain>
    </source>
</reference>
<evidence type="ECO:0000313" key="2">
    <source>
        <dbReference type="EMBL" id="MCT7399251.1"/>
    </source>
</evidence>
<keyword evidence="3" id="KW-1185">Reference proteome</keyword>
<dbReference type="EMBL" id="JAODBU010000008">
    <property type="protein sequence ID" value="MCT7399251.1"/>
    <property type="molecule type" value="Genomic_DNA"/>
</dbReference>
<protein>
    <submittedName>
        <fullName evidence="2">Spore coat protein</fullName>
    </submittedName>
</protein>
<dbReference type="RefSeq" id="WP_022089036.1">
    <property type="nucleotide sequence ID" value="NZ_JAODBU010000008.1"/>
</dbReference>
<keyword evidence="2" id="KW-0167">Capsid protein</keyword>
<name>A0ABT2M170_9FIRM</name>
<feature type="coiled-coil region" evidence="1">
    <location>
        <begin position="30"/>
        <end position="57"/>
    </location>
</feature>
<comment type="caution">
    <text evidence="2">The sequence shown here is derived from an EMBL/GenBank/DDBJ whole genome shotgun (WGS) entry which is preliminary data.</text>
</comment>
<keyword evidence="2" id="KW-0946">Virion</keyword>
<accession>A0ABT2M170</accession>